<keyword evidence="6" id="KW-0560">Oxidoreductase</keyword>
<dbReference type="Proteomes" id="UP000468901">
    <property type="component" value="Unassembled WGS sequence"/>
</dbReference>
<dbReference type="InterPro" id="IPR036188">
    <property type="entry name" value="FAD/NAD-bd_sf"/>
</dbReference>
<gene>
    <name evidence="9" type="ORF">F2P47_03420</name>
</gene>
<evidence type="ECO:0000256" key="4">
    <source>
        <dbReference type="ARBA" id="ARBA00022630"/>
    </source>
</evidence>
<dbReference type="NCBIfam" id="TIGR01988">
    <property type="entry name" value="Ubi-OHases"/>
    <property type="match status" value="1"/>
</dbReference>
<dbReference type="GO" id="GO:0004497">
    <property type="term" value="F:monooxygenase activity"/>
    <property type="evidence" value="ECO:0007669"/>
    <property type="project" value="UniProtKB-KW"/>
</dbReference>
<dbReference type="RefSeq" id="WP_152214746.1">
    <property type="nucleotide sequence ID" value="NZ_WESC01000002.1"/>
</dbReference>
<comment type="caution">
    <text evidence="9">The sequence shown here is derived from an EMBL/GenBank/DDBJ whole genome shotgun (WGS) entry which is preliminary data.</text>
</comment>
<feature type="domain" description="FAD-binding" evidence="8">
    <location>
        <begin position="8"/>
        <end position="319"/>
    </location>
</feature>
<protein>
    <submittedName>
        <fullName evidence="9">FAD-dependent oxidoreductase</fullName>
    </submittedName>
</protein>
<dbReference type="SUPFAM" id="SSF51905">
    <property type="entry name" value="FAD/NAD(P)-binding domain"/>
    <property type="match status" value="1"/>
</dbReference>
<dbReference type="InterPro" id="IPR018168">
    <property type="entry name" value="Ubi_Hdrlase_CS"/>
</dbReference>
<dbReference type="PROSITE" id="PS01304">
    <property type="entry name" value="UBIH"/>
    <property type="match status" value="1"/>
</dbReference>
<dbReference type="PRINTS" id="PR00420">
    <property type="entry name" value="RNGMNOXGNASE"/>
</dbReference>
<evidence type="ECO:0000313" key="9">
    <source>
        <dbReference type="EMBL" id="KAB7742324.1"/>
    </source>
</evidence>
<dbReference type="InterPro" id="IPR010971">
    <property type="entry name" value="UbiH/COQ6"/>
</dbReference>
<evidence type="ECO:0000256" key="2">
    <source>
        <dbReference type="ARBA" id="ARBA00004749"/>
    </source>
</evidence>
<keyword evidence="7" id="KW-0503">Monooxygenase</keyword>
<accession>A0A6N6VMR3</accession>
<dbReference type="AlphaFoldDB" id="A0A6N6VMR3"/>
<evidence type="ECO:0000259" key="8">
    <source>
        <dbReference type="Pfam" id="PF01494"/>
    </source>
</evidence>
<comment type="similarity">
    <text evidence="3">Belongs to the UbiH/COQ6 family.</text>
</comment>
<dbReference type="FunFam" id="3.50.50.60:FF:000021">
    <property type="entry name" value="Ubiquinone biosynthesis monooxygenase COQ6"/>
    <property type="match status" value="1"/>
</dbReference>
<dbReference type="PANTHER" id="PTHR43876">
    <property type="entry name" value="UBIQUINONE BIOSYNTHESIS MONOOXYGENASE COQ6, MITOCHONDRIAL"/>
    <property type="match status" value="1"/>
</dbReference>
<proteinExistence type="inferred from homology"/>
<keyword evidence="4" id="KW-0285">Flavoprotein</keyword>
<dbReference type="Gene3D" id="3.50.50.60">
    <property type="entry name" value="FAD/NAD(P)-binding domain"/>
    <property type="match status" value="2"/>
</dbReference>
<dbReference type="InterPro" id="IPR051205">
    <property type="entry name" value="UbiH/COQ6_monooxygenase"/>
</dbReference>
<reference evidence="9 10" key="1">
    <citation type="submission" date="2019-09" db="EMBL/GenBank/DDBJ databases">
        <title>Parvibaculum sedimenti sp. nov., isolated from sediment.</title>
        <authorList>
            <person name="Wang Y."/>
        </authorList>
    </citation>
    <scope>NUCLEOTIDE SEQUENCE [LARGE SCALE GENOMIC DNA]</scope>
    <source>
        <strain evidence="9 10">HXT-9</strain>
    </source>
</reference>
<keyword evidence="5" id="KW-0274">FAD</keyword>
<comment type="cofactor">
    <cofactor evidence="1">
        <name>FAD</name>
        <dbReference type="ChEBI" id="CHEBI:57692"/>
    </cofactor>
</comment>
<evidence type="ECO:0000256" key="5">
    <source>
        <dbReference type="ARBA" id="ARBA00022827"/>
    </source>
</evidence>
<keyword evidence="10" id="KW-1185">Reference proteome</keyword>
<evidence type="ECO:0000313" key="10">
    <source>
        <dbReference type="Proteomes" id="UP000468901"/>
    </source>
</evidence>
<comment type="pathway">
    <text evidence="2">Cofactor biosynthesis; ubiquinone biosynthesis.</text>
</comment>
<sequence>MTKADYESDVLIVGGGLAGLPLALALAQGGLTVTVIDAQDPAKTHDAGFDGRVSAIAFASCRMFERLGVTKHLAGQMQPINDIIVSDGRVREGASPLFLHFDHTEIGNEPLGHLIENRHTRIALGKAIAEQPLVTLIAPNAVKSVAYDAAHATATLADGTMVRAKLCFAADGRPSPTREAAGIRTIGWDYGQTGIVTTVEHERPHEGVAQEYFLPNGPFAILPMVGNRASLVWTEKTAAAKAILALNDEDFADEMRARFGDYLGECRPVGPRWSYPLNLQLAREYIRPRLALIADAAHGVHPIAGQGLNLGLRDVAAAAEVVVDAARLGLDIGSLTVLERYQRWRRFDNVALSLMMDGLNRLFSNDLGPVRLARDLGLGLVNQIGPMRRLFMRHAGGVVGDLPRLLKGEAV</sequence>
<organism evidence="9 10">
    <name type="scientific">Parvibaculum sedimenti</name>
    <dbReference type="NCBI Taxonomy" id="2608632"/>
    <lineage>
        <taxon>Bacteria</taxon>
        <taxon>Pseudomonadati</taxon>
        <taxon>Pseudomonadota</taxon>
        <taxon>Alphaproteobacteria</taxon>
        <taxon>Hyphomicrobiales</taxon>
        <taxon>Parvibaculaceae</taxon>
        <taxon>Parvibaculum</taxon>
    </lineage>
</organism>
<evidence type="ECO:0000256" key="3">
    <source>
        <dbReference type="ARBA" id="ARBA00005349"/>
    </source>
</evidence>
<dbReference type="GO" id="GO:0071949">
    <property type="term" value="F:FAD binding"/>
    <property type="evidence" value="ECO:0007669"/>
    <property type="project" value="InterPro"/>
</dbReference>
<dbReference type="InterPro" id="IPR002938">
    <property type="entry name" value="FAD-bd"/>
</dbReference>
<dbReference type="GO" id="GO:0016705">
    <property type="term" value="F:oxidoreductase activity, acting on paired donors, with incorporation or reduction of molecular oxygen"/>
    <property type="evidence" value="ECO:0007669"/>
    <property type="project" value="InterPro"/>
</dbReference>
<evidence type="ECO:0000256" key="7">
    <source>
        <dbReference type="ARBA" id="ARBA00023033"/>
    </source>
</evidence>
<dbReference type="GO" id="GO:0110142">
    <property type="term" value="C:ubiquinone biosynthesis complex"/>
    <property type="evidence" value="ECO:0007669"/>
    <property type="project" value="UniProtKB-ARBA"/>
</dbReference>
<name>A0A6N6VMR3_9HYPH</name>
<dbReference type="EMBL" id="WESC01000002">
    <property type="protein sequence ID" value="KAB7742324.1"/>
    <property type="molecule type" value="Genomic_DNA"/>
</dbReference>
<dbReference type="Pfam" id="PF01494">
    <property type="entry name" value="FAD_binding_3"/>
    <property type="match status" value="1"/>
</dbReference>
<evidence type="ECO:0000256" key="6">
    <source>
        <dbReference type="ARBA" id="ARBA00023002"/>
    </source>
</evidence>
<dbReference type="PANTHER" id="PTHR43876:SF7">
    <property type="entry name" value="UBIQUINONE BIOSYNTHESIS MONOOXYGENASE COQ6, MITOCHONDRIAL"/>
    <property type="match status" value="1"/>
</dbReference>
<dbReference type="GO" id="GO:0006744">
    <property type="term" value="P:ubiquinone biosynthetic process"/>
    <property type="evidence" value="ECO:0007669"/>
    <property type="project" value="UniProtKB-UniPathway"/>
</dbReference>
<dbReference type="UniPathway" id="UPA00232"/>
<evidence type="ECO:0000256" key="1">
    <source>
        <dbReference type="ARBA" id="ARBA00001974"/>
    </source>
</evidence>